<feature type="domain" description="HTH lysR-type" evidence="5">
    <location>
        <begin position="1"/>
        <end position="58"/>
    </location>
</feature>
<protein>
    <submittedName>
        <fullName evidence="6">LysR family transcriptional regulator</fullName>
    </submittedName>
</protein>
<evidence type="ECO:0000256" key="1">
    <source>
        <dbReference type="ARBA" id="ARBA00009437"/>
    </source>
</evidence>
<gene>
    <name evidence="6" type="ORF">MQN93_04150</name>
</gene>
<dbReference type="Pfam" id="PF00126">
    <property type="entry name" value="HTH_1"/>
    <property type="match status" value="1"/>
</dbReference>
<dbReference type="PRINTS" id="PR00039">
    <property type="entry name" value="HTHLYSR"/>
</dbReference>
<organism evidence="6 7">
    <name type="scientific">Streptomyces spinosisporus</name>
    <dbReference type="NCBI Taxonomy" id="2927582"/>
    <lineage>
        <taxon>Bacteria</taxon>
        <taxon>Bacillati</taxon>
        <taxon>Actinomycetota</taxon>
        <taxon>Actinomycetes</taxon>
        <taxon>Kitasatosporales</taxon>
        <taxon>Streptomycetaceae</taxon>
        <taxon>Streptomyces</taxon>
    </lineage>
</organism>
<evidence type="ECO:0000313" key="6">
    <source>
        <dbReference type="EMBL" id="MCI3238912.1"/>
    </source>
</evidence>
<dbReference type="InterPro" id="IPR036390">
    <property type="entry name" value="WH_DNA-bd_sf"/>
</dbReference>
<dbReference type="Pfam" id="PF03466">
    <property type="entry name" value="LysR_substrate"/>
    <property type="match status" value="1"/>
</dbReference>
<proteinExistence type="inferred from homology"/>
<evidence type="ECO:0000259" key="5">
    <source>
        <dbReference type="PROSITE" id="PS50931"/>
    </source>
</evidence>
<dbReference type="PANTHER" id="PTHR30419">
    <property type="entry name" value="HTH-TYPE TRANSCRIPTIONAL REGULATOR YBHD"/>
    <property type="match status" value="1"/>
</dbReference>
<dbReference type="InterPro" id="IPR036388">
    <property type="entry name" value="WH-like_DNA-bd_sf"/>
</dbReference>
<dbReference type="SUPFAM" id="SSF53850">
    <property type="entry name" value="Periplasmic binding protein-like II"/>
    <property type="match status" value="1"/>
</dbReference>
<dbReference type="InterPro" id="IPR005119">
    <property type="entry name" value="LysR_subst-bd"/>
</dbReference>
<dbReference type="Gene3D" id="1.10.10.10">
    <property type="entry name" value="Winged helix-like DNA-binding domain superfamily/Winged helix DNA-binding domain"/>
    <property type="match status" value="1"/>
</dbReference>
<dbReference type="Gene3D" id="3.40.190.290">
    <property type="match status" value="1"/>
</dbReference>
<keyword evidence="7" id="KW-1185">Reference proteome</keyword>
<keyword evidence="3" id="KW-0238">DNA-binding</keyword>
<evidence type="ECO:0000256" key="4">
    <source>
        <dbReference type="ARBA" id="ARBA00023163"/>
    </source>
</evidence>
<keyword evidence="4" id="KW-0804">Transcription</keyword>
<dbReference type="InterPro" id="IPR050950">
    <property type="entry name" value="HTH-type_LysR_regulators"/>
</dbReference>
<comment type="caution">
    <text evidence="6">The sequence shown here is derived from an EMBL/GenBank/DDBJ whole genome shotgun (WGS) entry which is preliminary data.</text>
</comment>
<name>A0ABS9XB96_9ACTN</name>
<accession>A0ABS9XB96</accession>
<dbReference type="InterPro" id="IPR000847">
    <property type="entry name" value="LysR_HTH_N"/>
</dbReference>
<reference evidence="6" key="1">
    <citation type="submission" date="2022-03" db="EMBL/GenBank/DDBJ databases">
        <title>Streptomyces 7R015 and 7R016 isolated from Barleria lupulina in Thailand.</title>
        <authorList>
            <person name="Kanchanasin P."/>
            <person name="Phongsopitanun W."/>
            <person name="Tanasupawat S."/>
        </authorList>
    </citation>
    <scope>NUCLEOTIDE SEQUENCE</scope>
    <source>
        <strain evidence="6">7R016</strain>
    </source>
</reference>
<dbReference type="SUPFAM" id="SSF46785">
    <property type="entry name" value="Winged helix' DNA-binding domain"/>
    <property type="match status" value="1"/>
</dbReference>
<keyword evidence="2" id="KW-0805">Transcription regulation</keyword>
<evidence type="ECO:0000256" key="2">
    <source>
        <dbReference type="ARBA" id="ARBA00023015"/>
    </source>
</evidence>
<sequence>MELRQLEYFVAVAEERSFSRGAERAHVVQSAVSAAVAKLERELDIRLLERSRHRVTLTPAGSAFLAEARGTLAAARRARNSVAPYREQLAGTVDLGTLMSSGALDLPAALGTFHAEHPLVAVRLQQSVAGTTGHLAAVAEGALDLALVAATRAPAQIALRPVSSEALVMLCPPDHPLGRHSEVQLVDLAEETFVRFAAGWGIRRQTDEAFSLAGLSPYAPYEVADYDTAAGLVRNRLGITLMPATPARRYPDLLAVPVTPEITWTLRLASNAQLPMAPAAVALARTILEAAGTVTAVDDD</sequence>
<evidence type="ECO:0000256" key="3">
    <source>
        <dbReference type="ARBA" id="ARBA00023125"/>
    </source>
</evidence>
<dbReference type="PROSITE" id="PS50931">
    <property type="entry name" value="HTH_LYSR"/>
    <property type="match status" value="1"/>
</dbReference>
<evidence type="ECO:0000313" key="7">
    <source>
        <dbReference type="Proteomes" id="UP001165270"/>
    </source>
</evidence>
<dbReference type="RefSeq" id="WP_242708332.1">
    <property type="nucleotide sequence ID" value="NZ_JALDAX010000001.1"/>
</dbReference>
<dbReference type="Proteomes" id="UP001165270">
    <property type="component" value="Unassembled WGS sequence"/>
</dbReference>
<dbReference type="EMBL" id="JALDAX010000001">
    <property type="protein sequence ID" value="MCI3238912.1"/>
    <property type="molecule type" value="Genomic_DNA"/>
</dbReference>
<comment type="similarity">
    <text evidence="1">Belongs to the LysR transcriptional regulatory family.</text>
</comment>